<reference evidence="1 2" key="1">
    <citation type="submission" date="2021-03" db="EMBL/GenBank/DDBJ databases">
        <authorList>
            <person name="King G.J."/>
            <person name="Bancroft I."/>
            <person name="Baten A."/>
            <person name="Bloomfield J."/>
            <person name="Borpatragohain P."/>
            <person name="He Z."/>
            <person name="Irish N."/>
            <person name="Irwin J."/>
            <person name="Liu K."/>
            <person name="Mauleon R.P."/>
            <person name="Moore J."/>
            <person name="Morris R."/>
            <person name="Ostergaard L."/>
            <person name="Wang B."/>
            <person name="Wells R."/>
        </authorList>
    </citation>
    <scope>NUCLEOTIDE SEQUENCE [LARGE SCALE GENOMIC DNA]</scope>
    <source>
        <strain evidence="1">R-o-18</strain>
        <tissue evidence="1">Leaf</tissue>
    </source>
</reference>
<protein>
    <recommendedName>
        <fullName evidence="3">HSF-type DNA-binding domain-containing protein</fullName>
    </recommendedName>
</protein>
<proteinExistence type="predicted"/>
<evidence type="ECO:0008006" key="3">
    <source>
        <dbReference type="Google" id="ProtNLM"/>
    </source>
</evidence>
<comment type="caution">
    <text evidence="1">The sequence shown here is derived from an EMBL/GenBank/DDBJ whole genome shotgun (WGS) entry which is preliminary data.</text>
</comment>
<keyword evidence="2" id="KW-1185">Reference proteome</keyword>
<dbReference type="Proteomes" id="UP000823674">
    <property type="component" value="Chromosome A01"/>
</dbReference>
<evidence type="ECO:0000313" key="1">
    <source>
        <dbReference type="EMBL" id="KAG5414865.1"/>
    </source>
</evidence>
<dbReference type="EMBL" id="JADBGQ010000001">
    <property type="protein sequence ID" value="KAG5414865.1"/>
    <property type="molecule type" value="Genomic_DNA"/>
</dbReference>
<sequence>MNTRSSLSSKWNSNKPTHNVLAACWSERELSQNPMLTSWTGWTGLIRTRGEGFRNRQLVRRYHPSGCVLSRMLPVKCVVTHGRPHALMHASFTCHRTAPRPDVSQNGWSACVATHRPLHVGSHAHISQNVLAICIEAPRASWSVYAIFDPSSIFSSRDQFRIFFRSYFPRKLRDEETSVFKNVELQKRHVFKNGMLPKRPSDQSKTASNYGRAAYSTHSSLAINSSTTSFFKFCRSIPPAVRPPS</sequence>
<accession>A0ABQ7NXQ2</accession>
<name>A0ABQ7NXQ2_BRACM</name>
<gene>
    <name evidence="1" type="primary">A01p037240.1_BraROA</name>
    <name evidence="1" type="ORF">IGI04_002432</name>
</gene>
<organism evidence="1 2">
    <name type="scientific">Brassica rapa subsp. trilocularis</name>
    <dbReference type="NCBI Taxonomy" id="1813537"/>
    <lineage>
        <taxon>Eukaryota</taxon>
        <taxon>Viridiplantae</taxon>
        <taxon>Streptophyta</taxon>
        <taxon>Embryophyta</taxon>
        <taxon>Tracheophyta</taxon>
        <taxon>Spermatophyta</taxon>
        <taxon>Magnoliopsida</taxon>
        <taxon>eudicotyledons</taxon>
        <taxon>Gunneridae</taxon>
        <taxon>Pentapetalae</taxon>
        <taxon>rosids</taxon>
        <taxon>malvids</taxon>
        <taxon>Brassicales</taxon>
        <taxon>Brassicaceae</taxon>
        <taxon>Brassiceae</taxon>
        <taxon>Brassica</taxon>
    </lineage>
</organism>
<evidence type="ECO:0000313" key="2">
    <source>
        <dbReference type="Proteomes" id="UP000823674"/>
    </source>
</evidence>